<reference evidence="12" key="2">
    <citation type="submission" date="2021-04" db="EMBL/GenBank/DDBJ databases">
        <authorList>
            <person name="Podell S."/>
        </authorList>
    </citation>
    <scope>NUCLEOTIDE SEQUENCE</scope>
    <source>
        <strain evidence="12">Hildebrandi</strain>
    </source>
</reference>
<keyword evidence="4" id="KW-0378">Hydrolase</keyword>
<keyword evidence="2" id="KW-0479">Metal-binding</keyword>
<dbReference type="GO" id="GO:0046872">
    <property type="term" value="F:metal ion binding"/>
    <property type="evidence" value="ECO:0007669"/>
    <property type="project" value="UniProtKB-KW"/>
</dbReference>
<dbReference type="Proteomes" id="UP000693970">
    <property type="component" value="Unassembled WGS sequence"/>
</dbReference>
<keyword evidence="8" id="KW-0548">Nucleotidyltransferase</keyword>
<proteinExistence type="predicted"/>
<evidence type="ECO:0000256" key="8">
    <source>
        <dbReference type="ARBA" id="ARBA00022932"/>
    </source>
</evidence>
<dbReference type="GO" id="GO:0003964">
    <property type="term" value="F:RNA-directed DNA polymerase activity"/>
    <property type="evidence" value="ECO:0007669"/>
    <property type="project" value="UniProtKB-KW"/>
</dbReference>
<dbReference type="GO" id="GO:0006310">
    <property type="term" value="P:DNA recombination"/>
    <property type="evidence" value="ECO:0007669"/>
    <property type="project" value="UniProtKB-KW"/>
</dbReference>
<keyword evidence="9" id="KW-0233">DNA recombination</keyword>
<evidence type="ECO:0000256" key="10">
    <source>
        <dbReference type="ARBA" id="ARBA00023268"/>
    </source>
</evidence>
<dbReference type="GO" id="GO:0003887">
    <property type="term" value="F:DNA-directed DNA polymerase activity"/>
    <property type="evidence" value="ECO:0007669"/>
    <property type="project" value="UniProtKB-KW"/>
</dbReference>
<keyword evidence="13" id="KW-1185">Reference proteome</keyword>
<dbReference type="GO" id="GO:0016787">
    <property type="term" value="F:hydrolase activity"/>
    <property type="evidence" value="ECO:0007669"/>
    <property type="project" value="UniProtKB-KW"/>
</dbReference>
<evidence type="ECO:0000313" key="12">
    <source>
        <dbReference type="EMBL" id="KAG7357827.1"/>
    </source>
</evidence>
<evidence type="ECO:0000256" key="9">
    <source>
        <dbReference type="ARBA" id="ARBA00023172"/>
    </source>
</evidence>
<gene>
    <name evidence="12" type="ORF">IV203_014414</name>
</gene>
<dbReference type="OrthoDB" id="95475at2759"/>
<evidence type="ECO:0000256" key="1">
    <source>
        <dbReference type="ARBA" id="ARBA00022722"/>
    </source>
</evidence>
<keyword evidence="5" id="KW-0460">Magnesium</keyword>
<dbReference type="InterPro" id="IPR013103">
    <property type="entry name" value="RVT_2"/>
</dbReference>
<dbReference type="GO" id="GO:0015074">
    <property type="term" value="P:DNA integration"/>
    <property type="evidence" value="ECO:0007669"/>
    <property type="project" value="UniProtKB-KW"/>
</dbReference>
<evidence type="ECO:0000256" key="2">
    <source>
        <dbReference type="ARBA" id="ARBA00022723"/>
    </source>
</evidence>
<dbReference type="InterPro" id="IPR001584">
    <property type="entry name" value="Integrase_cat-core"/>
</dbReference>
<evidence type="ECO:0000256" key="3">
    <source>
        <dbReference type="ARBA" id="ARBA00022759"/>
    </source>
</evidence>
<dbReference type="InterPro" id="IPR057670">
    <property type="entry name" value="SH3_retrovirus"/>
</dbReference>
<dbReference type="Pfam" id="PF07727">
    <property type="entry name" value="RVT_2"/>
    <property type="match status" value="2"/>
</dbReference>
<evidence type="ECO:0000256" key="5">
    <source>
        <dbReference type="ARBA" id="ARBA00022842"/>
    </source>
</evidence>
<dbReference type="PANTHER" id="PTHR42648:SF11">
    <property type="entry name" value="TRANSPOSON TY4-P GAG-POL POLYPROTEIN"/>
    <property type="match status" value="1"/>
</dbReference>
<keyword evidence="8" id="KW-0239">DNA-directed DNA polymerase</keyword>
<dbReference type="AlphaFoldDB" id="A0A9K3L978"/>
<dbReference type="GO" id="GO:0004519">
    <property type="term" value="F:endonuclease activity"/>
    <property type="evidence" value="ECO:0007669"/>
    <property type="project" value="UniProtKB-KW"/>
</dbReference>
<reference evidence="12" key="1">
    <citation type="journal article" date="2021" name="Sci. Rep.">
        <title>Diploid genomic architecture of Nitzschia inconspicua, an elite biomass production diatom.</title>
        <authorList>
            <person name="Oliver A."/>
            <person name="Podell S."/>
            <person name="Pinowska A."/>
            <person name="Traller J.C."/>
            <person name="Smith S.R."/>
            <person name="McClure R."/>
            <person name="Beliaev A."/>
            <person name="Bohutskyi P."/>
            <person name="Hill E.A."/>
            <person name="Rabines A."/>
            <person name="Zheng H."/>
            <person name="Allen L.Z."/>
            <person name="Kuo A."/>
            <person name="Grigoriev I.V."/>
            <person name="Allen A.E."/>
            <person name="Hazlebeck D."/>
            <person name="Allen E.E."/>
        </authorList>
    </citation>
    <scope>NUCLEOTIDE SEQUENCE</scope>
    <source>
        <strain evidence="12">Hildebrandi</strain>
    </source>
</reference>
<keyword evidence="3" id="KW-0255">Endonuclease</keyword>
<dbReference type="EMBL" id="JAGRRH010000014">
    <property type="protein sequence ID" value="KAG7357827.1"/>
    <property type="molecule type" value="Genomic_DNA"/>
</dbReference>
<keyword evidence="8" id="KW-0808">Transferase</keyword>
<name>A0A9K3L978_9STRA</name>
<keyword evidence="6" id="KW-0229">DNA integration</keyword>
<evidence type="ECO:0000256" key="4">
    <source>
        <dbReference type="ARBA" id="ARBA00022801"/>
    </source>
</evidence>
<sequence>MKQKTVPKETDRKITEPGELMYLDTSNINQTSMGGKKYWFLFVDGYSDLSISRFGKQKSDLPKIGVTILLELKTKGITVKSIRCDNAGENKAFEQQCKLEGLLVNFEYTAPGTPQQNGVAERKFATLFGKVRAMNTAAGLQGDIRSKLWAEAANCATDLDCLLIKELGGTSPFELFYGYKAPYSSYLRTFGEIGIIRNIATVKPKLDDRGTPAMFLGYAKQHTGNVYRMLDLGTHKLRLARDVEWLSKSYQEYVTCPQNREDDGNEDDSQIGIGEEVPVKEVNSTNENQTENQTTDDEWQEVRAGRDRLIFQPAPSGQTRSGSSYKTNTAMLAHGIPTSSHYDDEFVDSNEEYASIQAYVLYAEGKFEEPKSFEEAWNHTDENERKGWRDAIKKEFHDMNFRKVWRKFKKNQIPKHQRLIGCKWVFKKKKDGRFRARLCALGCSQIPGEDFLDTSKVYMKCPEGIEHVEDGWIPEEDCAKLEQTIYGTKQAARQYQKKFMSKMEEKGFERTYSEPCLLKRVDNNGTVVICVYVDDCLLVGDRKTIDAAVEDIGSAFETRRLEPLDEYIGCSVVDQYSGSKKLIQPDMVKKIEKEFGDAVSYLKNVKVPMASGISVIRPTEDDPLLSPEDQKDYRSAVGMLLYLVKHSRPDLRDAVRELSKVMSGASNDHVKLLHQVIKFA</sequence>
<evidence type="ECO:0000256" key="6">
    <source>
        <dbReference type="ARBA" id="ARBA00022908"/>
    </source>
</evidence>
<evidence type="ECO:0000313" key="13">
    <source>
        <dbReference type="Proteomes" id="UP000693970"/>
    </source>
</evidence>
<keyword evidence="7 12" id="KW-0695">RNA-directed DNA polymerase</keyword>
<keyword evidence="1" id="KW-0540">Nuclease</keyword>
<protein>
    <submittedName>
        <fullName evidence="12">Reverse transcriptase RNA-dependent DNA polymerase</fullName>
    </submittedName>
</protein>
<evidence type="ECO:0000259" key="11">
    <source>
        <dbReference type="PROSITE" id="PS50994"/>
    </source>
</evidence>
<dbReference type="PANTHER" id="PTHR42648">
    <property type="entry name" value="TRANSPOSASE, PUTATIVE-RELATED"/>
    <property type="match status" value="1"/>
</dbReference>
<organism evidence="12 13">
    <name type="scientific">Nitzschia inconspicua</name>
    <dbReference type="NCBI Taxonomy" id="303405"/>
    <lineage>
        <taxon>Eukaryota</taxon>
        <taxon>Sar</taxon>
        <taxon>Stramenopiles</taxon>
        <taxon>Ochrophyta</taxon>
        <taxon>Bacillariophyta</taxon>
        <taxon>Bacillariophyceae</taxon>
        <taxon>Bacillariophycidae</taxon>
        <taxon>Bacillariales</taxon>
        <taxon>Bacillariaceae</taxon>
        <taxon>Nitzschia</taxon>
    </lineage>
</organism>
<keyword evidence="10" id="KW-0511">Multifunctional enzyme</keyword>
<dbReference type="InterPro" id="IPR039537">
    <property type="entry name" value="Retrotran_Ty1/copia-like"/>
</dbReference>
<evidence type="ECO:0000256" key="7">
    <source>
        <dbReference type="ARBA" id="ARBA00022918"/>
    </source>
</evidence>
<dbReference type="Pfam" id="PF25597">
    <property type="entry name" value="SH3_retrovirus"/>
    <property type="match status" value="1"/>
</dbReference>
<dbReference type="PROSITE" id="PS50994">
    <property type="entry name" value="INTEGRASE"/>
    <property type="match status" value="1"/>
</dbReference>
<feature type="domain" description="Integrase catalytic" evidence="11">
    <location>
        <begin position="13"/>
        <end position="180"/>
    </location>
</feature>
<accession>A0A9K3L978</accession>
<comment type="caution">
    <text evidence="12">The sequence shown here is derived from an EMBL/GenBank/DDBJ whole genome shotgun (WGS) entry which is preliminary data.</text>
</comment>